<sequence>MEPCSPCPLPRGVAVALTPTGVRLVTNRRGSTVWDVRTAAERYAVKVGRPVPETDEHPGQDWTGVAPAREAVVLQLLDMFAVYGTWPYGTWNAQPWHEGTSLYELWEPQRDGGSPAPLDAAHACADALAVLHGAGWVHGDIHPAHVVIGPDGTATLIGFALAQGGPVPDAVDFPYPGSVIPYESPEMSRSILETGTAVPTIASDVYALGVAFLVSATGRRHVACPGDAPRAVQRKAVATAPYHPVSVPGLFGKLIEAMLSPVPGDRPTSAEVRSVLACQR</sequence>
<dbReference type="InterPro" id="IPR011009">
    <property type="entry name" value="Kinase-like_dom_sf"/>
</dbReference>
<dbReference type="PROSITE" id="PS50011">
    <property type="entry name" value="PROTEIN_KINASE_DOM"/>
    <property type="match status" value="1"/>
</dbReference>
<name>A0ABY3Z759_STRRM</name>
<evidence type="ECO:0000256" key="3">
    <source>
        <dbReference type="ARBA" id="ARBA00022679"/>
    </source>
</evidence>
<dbReference type="SUPFAM" id="SSF56112">
    <property type="entry name" value="Protein kinase-like (PK-like)"/>
    <property type="match status" value="1"/>
</dbReference>
<dbReference type="SMART" id="SM00220">
    <property type="entry name" value="S_TKc"/>
    <property type="match status" value="1"/>
</dbReference>
<evidence type="ECO:0000313" key="8">
    <source>
        <dbReference type="EMBL" id="UNZ06157.1"/>
    </source>
</evidence>
<feature type="domain" description="Protein kinase" evidence="7">
    <location>
        <begin position="1"/>
        <end position="280"/>
    </location>
</feature>
<gene>
    <name evidence="8" type="primary">stkP4</name>
    <name evidence="8" type="ORF">SRIMR7_28820</name>
</gene>
<accession>A0ABY3Z759</accession>
<reference evidence="8 9" key="1">
    <citation type="submission" date="2022-03" db="EMBL/GenBank/DDBJ databases">
        <title>Complete genome of Streptomyces rimosus ssp. rimosus R7 (=ATCC 10970).</title>
        <authorList>
            <person name="Beganovic S."/>
            <person name="Ruckert C."/>
            <person name="Busche T."/>
            <person name="Kalinowski J."/>
            <person name="Wittmann C."/>
        </authorList>
    </citation>
    <scope>NUCLEOTIDE SEQUENCE [LARGE SCALE GENOMIC DNA]</scope>
    <source>
        <strain evidence="8 9">R7</strain>
    </source>
</reference>
<dbReference type="GO" id="GO:0004674">
    <property type="term" value="F:protein serine/threonine kinase activity"/>
    <property type="evidence" value="ECO:0007669"/>
    <property type="project" value="UniProtKB-EC"/>
</dbReference>
<evidence type="ECO:0000256" key="6">
    <source>
        <dbReference type="ARBA" id="ARBA00022840"/>
    </source>
</evidence>
<evidence type="ECO:0000256" key="5">
    <source>
        <dbReference type="ARBA" id="ARBA00022777"/>
    </source>
</evidence>
<dbReference type="PANTHER" id="PTHR43289">
    <property type="entry name" value="MITOGEN-ACTIVATED PROTEIN KINASE KINASE KINASE 20-RELATED"/>
    <property type="match status" value="1"/>
</dbReference>
<evidence type="ECO:0000256" key="4">
    <source>
        <dbReference type="ARBA" id="ARBA00022741"/>
    </source>
</evidence>
<dbReference type="EMBL" id="CP094298">
    <property type="protein sequence ID" value="UNZ06157.1"/>
    <property type="molecule type" value="Genomic_DNA"/>
</dbReference>
<keyword evidence="6" id="KW-0067">ATP-binding</keyword>
<evidence type="ECO:0000259" key="7">
    <source>
        <dbReference type="PROSITE" id="PS50011"/>
    </source>
</evidence>
<keyword evidence="2" id="KW-0723">Serine/threonine-protein kinase</keyword>
<organism evidence="8 9">
    <name type="scientific">Streptomyces rimosus subsp. rimosus</name>
    <dbReference type="NCBI Taxonomy" id="132474"/>
    <lineage>
        <taxon>Bacteria</taxon>
        <taxon>Bacillati</taxon>
        <taxon>Actinomycetota</taxon>
        <taxon>Actinomycetes</taxon>
        <taxon>Kitasatosporales</taxon>
        <taxon>Streptomycetaceae</taxon>
        <taxon>Streptomyces</taxon>
    </lineage>
</organism>
<dbReference type="InterPro" id="IPR000719">
    <property type="entry name" value="Prot_kinase_dom"/>
</dbReference>
<keyword evidence="5 8" id="KW-0418">Kinase</keyword>
<evidence type="ECO:0000313" key="9">
    <source>
        <dbReference type="Proteomes" id="UP000829494"/>
    </source>
</evidence>
<dbReference type="Proteomes" id="UP000829494">
    <property type="component" value="Chromosome"/>
</dbReference>
<dbReference type="EC" id="2.7.11.1" evidence="1"/>
<keyword evidence="4" id="KW-0547">Nucleotide-binding</keyword>
<dbReference type="Gene3D" id="1.10.510.10">
    <property type="entry name" value="Transferase(Phosphotransferase) domain 1"/>
    <property type="match status" value="1"/>
</dbReference>
<keyword evidence="9" id="KW-1185">Reference proteome</keyword>
<evidence type="ECO:0000256" key="2">
    <source>
        <dbReference type="ARBA" id="ARBA00022527"/>
    </source>
</evidence>
<evidence type="ECO:0000256" key="1">
    <source>
        <dbReference type="ARBA" id="ARBA00012513"/>
    </source>
</evidence>
<protein>
    <recommendedName>
        <fullName evidence="1">non-specific serine/threonine protein kinase</fullName>
        <ecNumber evidence="1">2.7.11.1</ecNumber>
    </recommendedName>
</protein>
<proteinExistence type="predicted"/>
<dbReference type="PANTHER" id="PTHR43289:SF6">
    <property type="entry name" value="SERINE_THREONINE-PROTEIN KINASE NEKL-3"/>
    <property type="match status" value="1"/>
</dbReference>
<keyword evidence="3 8" id="KW-0808">Transferase</keyword>